<dbReference type="Proteomes" id="UP000887578">
    <property type="component" value="Unplaced"/>
</dbReference>
<name>A0A914QPI3_9BILA</name>
<sequence length="383" mass="43108">MNVTSAAGSIPIATADVIKELLLSNKTPVSKEELMAKAVENVLVELMEDIMDESMDKIKENVDDHLNNLASANTYKIPSEFGKMLYRTSKKLIEGLESVKKNDSESVKKFEKAKADVLLNLKAYEKANEIGNHKASSEKNSEPLKNPSEELITLMQTRLENLKISRDTVSAEQKLQEELRKERTKADADLVEIVGNLERLKIEEVDLKEVLKYLQQGIEQLSRVQVAWSNIIVFFDNIQNSVEGPLVQHIYGYTTRVKNSLATPEKAVTERQRSILFREVTKACAVANVLMQSAAFYKTLSTQHIRPVIDDTVMKIGMSQDAAMTQKQNISTNFKEIKDAVKNSVEAHNHYLSSKVFGAMKKQGFDVSQAIESNRCYKSLSNF</sequence>
<dbReference type="WBParaSite" id="PDA_v2.g29288.t1">
    <property type="protein sequence ID" value="PDA_v2.g29288.t1"/>
    <property type="gene ID" value="PDA_v2.g29288"/>
</dbReference>
<proteinExistence type="predicted"/>
<evidence type="ECO:0000313" key="2">
    <source>
        <dbReference type="WBParaSite" id="PDA_v2.g29288.t1"/>
    </source>
</evidence>
<dbReference type="AlphaFoldDB" id="A0A914QPI3"/>
<keyword evidence="1" id="KW-1185">Reference proteome</keyword>
<protein>
    <submittedName>
        <fullName evidence="2">Uncharacterized protein</fullName>
    </submittedName>
</protein>
<reference evidence="2" key="1">
    <citation type="submission" date="2022-11" db="UniProtKB">
        <authorList>
            <consortium name="WormBaseParasite"/>
        </authorList>
    </citation>
    <scope>IDENTIFICATION</scope>
</reference>
<accession>A0A914QPI3</accession>
<organism evidence="1 2">
    <name type="scientific">Panagrolaimus davidi</name>
    <dbReference type="NCBI Taxonomy" id="227884"/>
    <lineage>
        <taxon>Eukaryota</taxon>
        <taxon>Metazoa</taxon>
        <taxon>Ecdysozoa</taxon>
        <taxon>Nematoda</taxon>
        <taxon>Chromadorea</taxon>
        <taxon>Rhabditida</taxon>
        <taxon>Tylenchina</taxon>
        <taxon>Panagrolaimomorpha</taxon>
        <taxon>Panagrolaimoidea</taxon>
        <taxon>Panagrolaimidae</taxon>
        <taxon>Panagrolaimus</taxon>
    </lineage>
</organism>
<evidence type="ECO:0000313" key="1">
    <source>
        <dbReference type="Proteomes" id="UP000887578"/>
    </source>
</evidence>